<organism evidence="1">
    <name type="scientific">viral metagenome</name>
    <dbReference type="NCBI Taxonomy" id="1070528"/>
    <lineage>
        <taxon>unclassified sequences</taxon>
        <taxon>metagenomes</taxon>
        <taxon>organismal metagenomes</taxon>
    </lineage>
</organism>
<name>A0A6M3KBL3_9ZZZZ</name>
<gene>
    <name evidence="1" type="ORF">MM415A00966_0017</name>
    <name evidence="2" type="ORF">MM415B03226_0011</name>
</gene>
<protein>
    <submittedName>
        <fullName evidence="1">Uncharacterized protein</fullName>
    </submittedName>
</protein>
<reference evidence="1" key="1">
    <citation type="submission" date="2020-03" db="EMBL/GenBank/DDBJ databases">
        <title>The deep terrestrial virosphere.</title>
        <authorList>
            <person name="Holmfeldt K."/>
            <person name="Nilsson E."/>
            <person name="Simone D."/>
            <person name="Lopez-Fernandez M."/>
            <person name="Wu X."/>
            <person name="de Brujin I."/>
            <person name="Lundin D."/>
            <person name="Andersson A."/>
            <person name="Bertilsson S."/>
            <person name="Dopson M."/>
        </authorList>
    </citation>
    <scope>NUCLEOTIDE SEQUENCE</scope>
    <source>
        <strain evidence="1">MM415A00966</strain>
        <strain evidence="2">MM415B03226</strain>
    </source>
</reference>
<dbReference type="EMBL" id="MT143026">
    <property type="protein sequence ID" value="QJA91955.1"/>
    <property type="molecule type" value="Genomic_DNA"/>
</dbReference>
<evidence type="ECO:0000313" key="1">
    <source>
        <dbReference type="EMBL" id="QJA78948.1"/>
    </source>
</evidence>
<accession>A0A6M3KBL3</accession>
<proteinExistence type="predicted"/>
<dbReference type="AlphaFoldDB" id="A0A6M3KBL3"/>
<evidence type="ECO:0000313" key="2">
    <source>
        <dbReference type="EMBL" id="QJA91955.1"/>
    </source>
</evidence>
<sequence>MAEKVITSNSEQVLILKWDGVRFSLTELDREKSKVIILNPREMMEIILFGGNCGEGY</sequence>
<dbReference type="EMBL" id="MT142360">
    <property type="protein sequence ID" value="QJA78948.1"/>
    <property type="molecule type" value="Genomic_DNA"/>
</dbReference>